<comment type="similarity">
    <text evidence="5">Belongs to the YicC/YloC family.</text>
</comment>
<evidence type="ECO:0000313" key="8">
    <source>
        <dbReference type="EMBL" id="MBA5776815.1"/>
    </source>
</evidence>
<name>A0A839ACH5_9HYPH</name>
<keyword evidence="9" id="KW-1185">Reference proteome</keyword>
<organism evidence="8 9">
    <name type="scientific">Stappia albiluteola</name>
    <dbReference type="NCBI Taxonomy" id="2758565"/>
    <lineage>
        <taxon>Bacteria</taxon>
        <taxon>Pseudomonadati</taxon>
        <taxon>Pseudomonadota</taxon>
        <taxon>Alphaproteobacteria</taxon>
        <taxon>Hyphomicrobiales</taxon>
        <taxon>Stappiaceae</taxon>
        <taxon>Stappia</taxon>
    </lineage>
</organism>
<evidence type="ECO:0000256" key="5">
    <source>
        <dbReference type="ARBA" id="ARBA00035648"/>
    </source>
</evidence>
<accession>A0A839ACH5</accession>
<comment type="cofactor">
    <cofactor evidence="1">
        <name>a divalent metal cation</name>
        <dbReference type="ChEBI" id="CHEBI:60240"/>
    </cofactor>
</comment>
<evidence type="ECO:0000256" key="4">
    <source>
        <dbReference type="ARBA" id="ARBA00022801"/>
    </source>
</evidence>
<dbReference type="InterPro" id="IPR013551">
    <property type="entry name" value="YicC-like_C"/>
</dbReference>
<keyword evidence="3" id="KW-0255">Endonuclease</keyword>
<dbReference type="RefSeq" id="WP_182163533.1">
    <property type="nucleotide sequence ID" value="NZ_JACFXV010000043.1"/>
</dbReference>
<evidence type="ECO:0000259" key="6">
    <source>
        <dbReference type="Pfam" id="PF03755"/>
    </source>
</evidence>
<dbReference type="PANTHER" id="PTHR30636:SF3">
    <property type="entry name" value="UPF0701 PROTEIN YICC"/>
    <property type="match status" value="1"/>
</dbReference>
<dbReference type="NCBIfam" id="TIGR00255">
    <property type="entry name" value="YicC/YloC family endoribonuclease"/>
    <property type="match status" value="1"/>
</dbReference>
<evidence type="ECO:0000259" key="7">
    <source>
        <dbReference type="Pfam" id="PF08340"/>
    </source>
</evidence>
<keyword evidence="4" id="KW-0378">Hydrolase</keyword>
<keyword evidence="2" id="KW-0540">Nuclease</keyword>
<dbReference type="GO" id="GO:0004521">
    <property type="term" value="F:RNA endonuclease activity"/>
    <property type="evidence" value="ECO:0007669"/>
    <property type="project" value="InterPro"/>
</dbReference>
<dbReference type="EMBL" id="JACFXV010000043">
    <property type="protein sequence ID" value="MBA5776815.1"/>
    <property type="molecule type" value="Genomic_DNA"/>
</dbReference>
<evidence type="ECO:0000256" key="3">
    <source>
        <dbReference type="ARBA" id="ARBA00022759"/>
    </source>
</evidence>
<dbReference type="Pfam" id="PF03755">
    <property type="entry name" value="YicC-like_N"/>
    <property type="match status" value="1"/>
</dbReference>
<dbReference type="Pfam" id="PF08340">
    <property type="entry name" value="YicC-like_C"/>
    <property type="match status" value="1"/>
</dbReference>
<evidence type="ECO:0000256" key="2">
    <source>
        <dbReference type="ARBA" id="ARBA00022722"/>
    </source>
</evidence>
<gene>
    <name evidence="8" type="ORF">H2509_06695</name>
</gene>
<dbReference type="PANTHER" id="PTHR30636">
    <property type="entry name" value="UPF0701 PROTEIN YICC"/>
    <property type="match status" value="1"/>
</dbReference>
<dbReference type="InterPro" id="IPR005229">
    <property type="entry name" value="YicC/YloC-like"/>
</dbReference>
<proteinExistence type="inferred from homology"/>
<evidence type="ECO:0000256" key="1">
    <source>
        <dbReference type="ARBA" id="ARBA00001968"/>
    </source>
</evidence>
<dbReference type="GO" id="GO:0016787">
    <property type="term" value="F:hydrolase activity"/>
    <property type="evidence" value="ECO:0007669"/>
    <property type="project" value="UniProtKB-KW"/>
</dbReference>
<dbReference type="InterPro" id="IPR013527">
    <property type="entry name" value="YicC-like_N"/>
</dbReference>
<dbReference type="Proteomes" id="UP000541109">
    <property type="component" value="Unassembled WGS sequence"/>
</dbReference>
<feature type="domain" description="Endoribonuclease YicC-like C-terminal" evidence="7">
    <location>
        <begin position="183"/>
        <end position="296"/>
    </location>
</feature>
<reference evidence="8 9" key="1">
    <citation type="submission" date="2020-07" db="EMBL/GenBank/DDBJ databases">
        <title>Stappia sp., F7233, whole genome shotgun sequencing project.</title>
        <authorList>
            <person name="Jiang S."/>
            <person name="Liu Z.W."/>
            <person name="Du Z.J."/>
        </authorList>
    </citation>
    <scope>NUCLEOTIDE SEQUENCE [LARGE SCALE GENOMIC DNA]</scope>
    <source>
        <strain evidence="8 9">F7233</strain>
    </source>
</reference>
<comment type="caution">
    <text evidence="8">The sequence shown here is derived from an EMBL/GenBank/DDBJ whole genome shotgun (WGS) entry which is preliminary data.</text>
</comment>
<sequence>MGLASMTGFSRVEGTGKACRWTWEMRSVNGKGLDIRLRLPAGLEDLEAPVREAVGRGLKRGNITIGLSLQRDQGEAVLRINETALEAVLSAVQLLHRRLPDASPPTLDGILSHKGVLELQEAEEDEADREALREGLLVSFNEALTALAAMRRSEGAAIGEVLAGQLAAIEDLTRRAEIHPARQPDAIRERLKKQVEMLIEASATLDSQRLHQEAALLATRADIREELDRLYAHVAAARKLIADGAPVGRKLDFLAQEFNRETNTLCSKSNDTGLTAIGLEMKAVVDQMREQIQNLE</sequence>
<evidence type="ECO:0000313" key="9">
    <source>
        <dbReference type="Proteomes" id="UP000541109"/>
    </source>
</evidence>
<feature type="domain" description="Endoribonuclease YicC-like N-terminal" evidence="6">
    <location>
        <begin position="4"/>
        <end position="158"/>
    </location>
</feature>
<dbReference type="AlphaFoldDB" id="A0A839ACH5"/>
<protein>
    <submittedName>
        <fullName evidence="8">YicC family protein</fullName>
    </submittedName>
</protein>